<sequence>MKFFILIVALGAARATLYDQKLDAASTYDCPYCQPEQVHIAFGEKSNDIVVTWSTFNDTEGSFVQYGVGVMSRQAAGSSSLFRDGGKARREQYIHRVTLPDLQYNTTYVYHAGSEYGWSELFSFHVPPQGTQWPVRAAIYGDMGNKNAHSLSYLQDEAERGHFDLILHVGDFAYDMHDDDGKRGDQFMRQIQPLAAMVPYMTCPGNHEATYNFSNYRARFSMPGGTESMFYSFDLGPLHIVSISTEYYYFLQFGARMLFTQYAWLQQDLAEANKEENRKVRPWIVLMGHRPMYCSNSDDIDCSFDAPVHVVTGSAGCQEEHSNFNVTRPAWSAFRTEAYGYTRLLAHNTTHLYIEQVDVEQQGKVVDSFWLIKDHHGEYHY</sequence>
<gene>
    <name evidence="1" type="ORF">MSG28_004852</name>
</gene>
<dbReference type="EMBL" id="CM046107">
    <property type="protein sequence ID" value="KAI8432465.1"/>
    <property type="molecule type" value="Genomic_DNA"/>
</dbReference>
<keyword evidence="2" id="KW-1185">Reference proteome</keyword>
<proteinExistence type="predicted"/>
<accession>A0ACC0K7U3</accession>
<comment type="caution">
    <text evidence="1">The sequence shown here is derived from an EMBL/GenBank/DDBJ whole genome shotgun (WGS) entry which is preliminary data.</text>
</comment>
<name>A0ACC0K7U3_CHOFU</name>
<dbReference type="Proteomes" id="UP001064048">
    <property type="component" value="Chromosome 7"/>
</dbReference>
<reference evidence="1 2" key="1">
    <citation type="journal article" date="2022" name="Genome Biol. Evol.">
        <title>The Spruce Budworm Genome: Reconstructing the Evolutionary History of Antifreeze Proteins.</title>
        <authorList>
            <person name="Beliveau C."/>
            <person name="Gagne P."/>
            <person name="Picq S."/>
            <person name="Vernygora O."/>
            <person name="Keeling C.I."/>
            <person name="Pinkney K."/>
            <person name="Doucet D."/>
            <person name="Wen F."/>
            <person name="Johnston J.S."/>
            <person name="Maaroufi H."/>
            <person name="Boyle B."/>
            <person name="Laroche J."/>
            <person name="Dewar K."/>
            <person name="Juretic N."/>
            <person name="Blackburn G."/>
            <person name="Nisole A."/>
            <person name="Brunet B."/>
            <person name="Brandao M."/>
            <person name="Lumley L."/>
            <person name="Duan J."/>
            <person name="Quan G."/>
            <person name="Lucarotti C.J."/>
            <person name="Roe A.D."/>
            <person name="Sperling F.A.H."/>
            <person name="Levesque R.C."/>
            <person name="Cusson M."/>
        </authorList>
    </citation>
    <scope>NUCLEOTIDE SEQUENCE [LARGE SCALE GENOMIC DNA]</scope>
    <source>
        <strain evidence="1">Glfc:IPQL:Cfum</strain>
    </source>
</reference>
<evidence type="ECO:0000313" key="2">
    <source>
        <dbReference type="Proteomes" id="UP001064048"/>
    </source>
</evidence>
<protein>
    <submittedName>
        <fullName evidence="1">Uncharacterized protein</fullName>
    </submittedName>
</protein>
<evidence type="ECO:0000313" key="1">
    <source>
        <dbReference type="EMBL" id="KAI8432465.1"/>
    </source>
</evidence>
<organism evidence="1 2">
    <name type="scientific">Choristoneura fumiferana</name>
    <name type="common">Spruce budworm moth</name>
    <name type="synonym">Archips fumiferana</name>
    <dbReference type="NCBI Taxonomy" id="7141"/>
    <lineage>
        <taxon>Eukaryota</taxon>
        <taxon>Metazoa</taxon>
        <taxon>Ecdysozoa</taxon>
        <taxon>Arthropoda</taxon>
        <taxon>Hexapoda</taxon>
        <taxon>Insecta</taxon>
        <taxon>Pterygota</taxon>
        <taxon>Neoptera</taxon>
        <taxon>Endopterygota</taxon>
        <taxon>Lepidoptera</taxon>
        <taxon>Glossata</taxon>
        <taxon>Ditrysia</taxon>
        <taxon>Tortricoidea</taxon>
        <taxon>Tortricidae</taxon>
        <taxon>Tortricinae</taxon>
        <taxon>Choristoneura</taxon>
    </lineage>
</organism>